<dbReference type="InterPro" id="IPR001117">
    <property type="entry name" value="Cu-oxidase_2nd"/>
</dbReference>
<keyword evidence="9" id="KW-1185">Reference proteome</keyword>
<accession>A0A4R3L566</accession>
<sequence>MFKQKRVSMSIILLLGLSACTPLNESIDENKEVQLPEKTYTQKIVHSPQVKENGIFYEITAQQSELEVAPGVKIPVYTYNNQVPGQEIRVKQGQIVNIRLKNQLPEPVTIHWHGYPVPNAMDGVPGMTQNSIQPSEYFTYQFKATVPGTYWYHSHHKSAEQVDKGLYGALIVEGNQEEKADRDYTMILDEMKSDGSHGGHGMGGGHMGGMDYDLFTVNGQSGKQIPAYIMKTGEKVRLRLINAGYFTHYINFGSLDYKVVALDGQKLTKPLSGKDELLPIGPGERYEIEFTAPDQSLIAKDQLDHSAASGLQIPLKNLSSKKVEQPIKWNKIFTIGEKTTQTKRSSLKKERYDKEYVMSLNHGMSQNGVVYTINGKTYPNTDPLTVKKGDLVKVTLQNDDPMHDHPMHLHGHEFQILSKDGKDLADQSIYKDTLLLKPREKYEVAFIANNTGDWMFHCHELHHAASGMTTTVHYEGYQIPSGIDPNVQAE</sequence>
<dbReference type="Gene3D" id="2.60.40.420">
    <property type="entry name" value="Cupredoxins - blue copper proteins"/>
    <property type="match status" value="2"/>
</dbReference>
<feature type="domain" description="Plastocyanin-like" evidence="7">
    <location>
        <begin position="62"/>
        <end position="176"/>
    </location>
</feature>
<keyword evidence="2" id="KW-0560">Oxidoreductase</keyword>
<dbReference type="OrthoDB" id="9757546at2"/>
<dbReference type="PROSITE" id="PS00080">
    <property type="entry name" value="MULTICOPPER_OXIDASE2"/>
    <property type="match status" value="1"/>
</dbReference>
<dbReference type="InterPro" id="IPR008972">
    <property type="entry name" value="Cupredoxin"/>
</dbReference>
<feature type="signal peptide" evidence="4">
    <location>
        <begin position="1"/>
        <end position="25"/>
    </location>
</feature>
<dbReference type="CDD" id="cd13861">
    <property type="entry name" value="CuRO_1_CumA_like"/>
    <property type="match status" value="1"/>
</dbReference>
<feature type="chain" id="PRO_5038605000" evidence="4">
    <location>
        <begin position="26"/>
        <end position="490"/>
    </location>
</feature>
<keyword evidence="1" id="KW-0479">Metal-binding</keyword>
<dbReference type="AlphaFoldDB" id="A0A4R3L566"/>
<dbReference type="GO" id="GO:0005507">
    <property type="term" value="F:copper ion binding"/>
    <property type="evidence" value="ECO:0007669"/>
    <property type="project" value="InterPro"/>
</dbReference>
<feature type="domain" description="Plastocyanin-like" evidence="5">
    <location>
        <begin position="212"/>
        <end position="295"/>
    </location>
</feature>
<comment type="caution">
    <text evidence="8">The sequence shown here is derived from an EMBL/GenBank/DDBJ whole genome shotgun (WGS) entry which is preliminary data.</text>
</comment>
<evidence type="ECO:0000256" key="1">
    <source>
        <dbReference type="ARBA" id="ARBA00022723"/>
    </source>
</evidence>
<dbReference type="EMBL" id="SMAG01000003">
    <property type="protein sequence ID" value="TCS94823.1"/>
    <property type="molecule type" value="Genomic_DNA"/>
</dbReference>
<protein>
    <submittedName>
        <fullName evidence="8">FtsP/CotA-like multicopper oxidase with cupredoxin domain</fullName>
    </submittedName>
</protein>
<dbReference type="PROSITE" id="PS51257">
    <property type="entry name" value="PROKAR_LIPOPROTEIN"/>
    <property type="match status" value="1"/>
</dbReference>
<dbReference type="RefSeq" id="WP_131924205.1">
    <property type="nucleotide sequence ID" value="NZ_SMAG01000003.1"/>
</dbReference>
<dbReference type="SUPFAM" id="SSF49503">
    <property type="entry name" value="Cupredoxins"/>
    <property type="match status" value="3"/>
</dbReference>
<organism evidence="8 9">
    <name type="scientific">Hazenella coriacea</name>
    <dbReference type="NCBI Taxonomy" id="1179467"/>
    <lineage>
        <taxon>Bacteria</taxon>
        <taxon>Bacillati</taxon>
        <taxon>Bacillota</taxon>
        <taxon>Bacilli</taxon>
        <taxon>Bacillales</taxon>
        <taxon>Thermoactinomycetaceae</taxon>
        <taxon>Hazenella</taxon>
    </lineage>
</organism>
<evidence type="ECO:0000313" key="9">
    <source>
        <dbReference type="Proteomes" id="UP000294937"/>
    </source>
</evidence>
<dbReference type="PANTHER" id="PTHR11709">
    <property type="entry name" value="MULTI-COPPER OXIDASE"/>
    <property type="match status" value="1"/>
</dbReference>
<dbReference type="GO" id="GO:0016491">
    <property type="term" value="F:oxidoreductase activity"/>
    <property type="evidence" value="ECO:0007669"/>
    <property type="project" value="UniProtKB-KW"/>
</dbReference>
<dbReference type="InterPro" id="IPR011707">
    <property type="entry name" value="Cu-oxidase-like_N"/>
</dbReference>
<dbReference type="Pfam" id="PF07731">
    <property type="entry name" value="Cu-oxidase_2"/>
    <property type="match status" value="1"/>
</dbReference>
<evidence type="ECO:0000256" key="2">
    <source>
        <dbReference type="ARBA" id="ARBA00023002"/>
    </source>
</evidence>
<dbReference type="InterPro" id="IPR033138">
    <property type="entry name" value="Cu_oxidase_CS"/>
</dbReference>
<name>A0A4R3L566_9BACL</name>
<dbReference type="PROSITE" id="PS00079">
    <property type="entry name" value="MULTICOPPER_OXIDASE1"/>
    <property type="match status" value="1"/>
</dbReference>
<proteinExistence type="predicted"/>
<dbReference type="Pfam" id="PF00394">
    <property type="entry name" value="Cu-oxidase"/>
    <property type="match status" value="1"/>
</dbReference>
<evidence type="ECO:0000313" key="8">
    <source>
        <dbReference type="EMBL" id="TCS94823.1"/>
    </source>
</evidence>
<dbReference type="InterPro" id="IPR011706">
    <property type="entry name" value="Cu-oxidase_C"/>
</dbReference>
<evidence type="ECO:0000256" key="4">
    <source>
        <dbReference type="SAM" id="SignalP"/>
    </source>
</evidence>
<reference evidence="8 9" key="1">
    <citation type="submission" date="2019-03" db="EMBL/GenBank/DDBJ databases">
        <title>Genomic Encyclopedia of Type Strains, Phase IV (KMG-IV): sequencing the most valuable type-strain genomes for metagenomic binning, comparative biology and taxonomic classification.</title>
        <authorList>
            <person name="Goeker M."/>
        </authorList>
    </citation>
    <scope>NUCLEOTIDE SEQUENCE [LARGE SCALE GENOMIC DNA]</scope>
    <source>
        <strain evidence="8 9">DSM 45707</strain>
    </source>
</reference>
<evidence type="ECO:0000259" key="5">
    <source>
        <dbReference type="Pfam" id="PF00394"/>
    </source>
</evidence>
<dbReference type="PANTHER" id="PTHR11709:SF394">
    <property type="entry name" value="FI03373P-RELATED"/>
    <property type="match status" value="1"/>
</dbReference>
<feature type="domain" description="Plastocyanin-like" evidence="6">
    <location>
        <begin position="364"/>
        <end position="472"/>
    </location>
</feature>
<dbReference type="CDD" id="cd04202">
    <property type="entry name" value="CuRO_D2_2dMcoN_like"/>
    <property type="match status" value="1"/>
</dbReference>
<dbReference type="InterPro" id="IPR045087">
    <property type="entry name" value="Cu-oxidase_fam"/>
</dbReference>
<keyword evidence="3" id="KW-0186">Copper</keyword>
<gene>
    <name evidence="8" type="ORF">EDD58_103245</name>
</gene>
<evidence type="ECO:0000259" key="7">
    <source>
        <dbReference type="Pfam" id="PF07732"/>
    </source>
</evidence>
<keyword evidence="4" id="KW-0732">Signal</keyword>
<dbReference type="Pfam" id="PF07732">
    <property type="entry name" value="Cu-oxidase_3"/>
    <property type="match status" value="1"/>
</dbReference>
<dbReference type="Proteomes" id="UP000294937">
    <property type="component" value="Unassembled WGS sequence"/>
</dbReference>
<evidence type="ECO:0000256" key="3">
    <source>
        <dbReference type="ARBA" id="ARBA00023008"/>
    </source>
</evidence>
<evidence type="ECO:0000259" key="6">
    <source>
        <dbReference type="Pfam" id="PF07731"/>
    </source>
</evidence>
<dbReference type="InterPro" id="IPR002355">
    <property type="entry name" value="Cu_oxidase_Cu_BS"/>
</dbReference>